<organism evidence="2 3">
    <name type="scientific">Ambispora leptoticha</name>
    <dbReference type="NCBI Taxonomy" id="144679"/>
    <lineage>
        <taxon>Eukaryota</taxon>
        <taxon>Fungi</taxon>
        <taxon>Fungi incertae sedis</taxon>
        <taxon>Mucoromycota</taxon>
        <taxon>Glomeromycotina</taxon>
        <taxon>Glomeromycetes</taxon>
        <taxon>Archaeosporales</taxon>
        <taxon>Ambisporaceae</taxon>
        <taxon>Ambispora</taxon>
    </lineage>
</organism>
<protein>
    <submittedName>
        <fullName evidence="2">7675_t:CDS:1</fullName>
    </submittedName>
</protein>
<dbReference type="EMBL" id="CAJVPS010001191">
    <property type="protein sequence ID" value="CAG8528552.1"/>
    <property type="molecule type" value="Genomic_DNA"/>
</dbReference>
<keyword evidence="3" id="KW-1185">Reference proteome</keyword>
<evidence type="ECO:0000313" key="3">
    <source>
        <dbReference type="Proteomes" id="UP000789508"/>
    </source>
</evidence>
<feature type="region of interest" description="Disordered" evidence="1">
    <location>
        <begin position="47"/>
        <end position="74"/>
    </location>
</feature>
<evidence type="ECO:0000256" key="1">
    <source>
        <dbReference type="SAM" id="MobiDB-lite"/>
    </source>
</evidence>
<reference evidence="2" key="1">
    <citation type="submission" date="2021-06" db="EMBL/GenBank/DDBJ databases">
        <authorList>
            <person name="Kallberg Y."/>
            <person name="Tangrot J."/>
            <person name="Rosling A."/>
        </authorList>
    </citation>
    <scope>NUCLEOTIDE SEQUENCE</scope>
    <source>
        <strain evidence="2">FL130A</strain>
    </source>
</reference>
<evidence type="ECO:0000313" key="2">
    <source>
        <dbReference type="EMBL" id="CAG8528552.1"/>
    </source>
</evidence>
<comment type="caution">
    <text evidence="2">The sequence shown here is derived from an EMBL/GenBank/DDBJ whole genome shotgun (WGS) entry which is preliminary data.</text>
</comment>
<accession>A0A9N9FER8</accession>
<sequence>MCADNGVNSSEVGCLREELFDLWSKNVHLEEVNKKLTDKITDLETELEDEKKKVDELREQNKNFKSRSQQKIGKVTHQLEQEKAKLEQENARLKDKNRYLEGKLNKLELEEDHEEQHSPGKILSTTLVAAFQGENPAKNLIKSKVSDCITTSSMVYSCNIDATKAYIELKNQNGMKLGHEWVIKRQPLE</sequence>
<proteinExistence type="predicted"/>
<dbReference type="Proteomes" id="UP000789508">
    <property type="component" value="Unassembled WGS sequence"/>
</dbReference>
<name>A0A9N9FER8_9GLOM</name>
<feature type="compositionally biased region" description="Basic and acidic residues" evidence="1">
    <location>
        <begin position="49"/>
        <end position="62"/>
    </location>
</feature>
<dbReference type="OrthoDB" id="10585381at2759"/>
<gene>
    <name evidence="2" type="ORF">ALEPTO_LOCUS4824</name>
</gene>
<dbReference type="AlphaFoldDB" id="A0A9N9FER8"/>